<protein>
    <submittedName>
        <fullName evidence="2">Unnamed protein product</fullName>
    </submittedName>
</protein>
<dbReference type="Proteomes" id="UP001165205">
    <property type="component" value="Unassembled WGS sequence"/>
</dbReference>
<dbReference type="GO" id="GO:0005524">
    <property type="term" value="F:ATP binding"/>
    <property type="evidence" value="ECO:0007669"/>
    <property type="project" value="InterPro"/>
</dbReference>
<reference evidence="2" key="1">
    <citation type="submission" date="2023-04" db="EMBL/GenBank/DDBJ databases">
        <title>Aspergillus oryzae NBRC 4228.</title>
        <authorList>
            <person name="Ichikawa N."/>
            <person name="Sato H."/>
            <person name="Tonouchi N."/>
        </authorList>
    </citation>
    <scope>NUCLEOTIDE SEQUENCE</scope>
    <source>
        <strain evidence="2">NBRC 4228</strain>
    </source>
</reference>
<dbReference type="InterPro" id="IPR003094">
    <property type="entry name" value="6Pfruct_kin"/>
</dbReference>
<sequence length="178" mass="20525">MTECLLRHRESEKQATIDQGETDYELKPLTVWTSTRRRTIETAKYLYEKGYKVRQRSQLSQLNPGVCEKMSEKKIREEYPDEVAKHELDPYHHRYPRAEIIPESYQNEARRIHIPDLPKEIIPGSPQDIKIPVPPSGVTTPLVGGLSSPQEGFSTPQSGLRTPREPERISQQHVEDVV</sequence>
<feature type="compositionally biased region" description="Basic and acidic residues" evidence="1">
    <location>
        <begin position="162"/>
        <end position="178"/>
    </location>
</feature>
<dbReference type="Pfam" id="PF00300">
    <property type="entry name" value="His_Phos_1"/>
    <property type="match status" value="1"/>
</dbReference>
<dbReference type="InterPro" id="IPR029033">
    <property type="entry name" value="His_PPase_superfam"/>
</dbReference>
<dbReference type="PANTHER" id="PTHR10606:SF39">
    <property type="entry name" value="6-PHOSPHOFRUCTO-2-KINASE_FRUCTOSE-2,6-BISPHOSPHATASE YLR345W-RELATED"/>
    <property type="match status" value="1"/>
</dbReference>
<dbReference type="AlphaFoldDB" id="A0AAN4YU61"/>
<dbReference type="PANTHER" id="PTHR10606">
    <property type="entry name" value="6-PHOSPHOFRUCTO-2-KINASE/FRUCTOSE-2,6-BISPHOSPHATASE"/>
    <property type="match status" value="1"/>
</dbReference>
<evidence type="ECO:0000313" key="3">
    <source>
        <dbReference type="Proteomes" id="UP001165205"/>
    </source>
</evidence>
<dbReference type="GO" id="GO:0006003">
    <property type="term" value="P:fructose 2,6-bisphosphate metabolic process"/>
    <property type="evidence" value="ECO:0007669"/>
    <property type="project" value="InterPro"/>
</dbReference>
<feature type="compositionally biased region" description="Polar residues" evidence="1">
    <location>
        <begin position="147"/>
        <end position="160"/>
    </location>
</feature>
<feature type="region of interest" description="Disordered" evidence="1">
    <location>
        <begin position="118"/>
        <end position="178"/>
    </location>
</feature>
<evidence type="ECO:0000313" key="2">
    <source>
        <dbReference type="EMBL" id="GMG33228.1"/>
    </source>
</evidence>
<dbReference type="Gene3D" id="3.40.50.1240">
    <property type="entry name" value="Phosphoglycerate mutase-like"/>
    <property type="match status" value="1"/>
</dbReference>
<comment type="caution">
    <text evidence="2">The sequence shown here is derived from an EMBL/GenBank/DDBJ whole genome shotgun (WGS) entry which is preliminary data.</text>
</comment>
<dbReference type="GO" id="GO:0005829">
    <property type="term" value="C:cytosol"/>
    <property type="evidence" value="ECO:0007669"/>
    <property type="project" value="TreeGrafter"/>
</dbReference>
<gene>
    <name evidence="2" type="ORF">Aory04_000879100</name>
</gene>
<dbReference type="SUPFAM" id="SSF53254">
    <property type="entry name" value="Phosphoglycerate mutase-like"/>
    <property type="match status" value="1"/>
</dbReference>
<dbReference type="InterPro" id="IPR013078">
    <property type="entry name" value="His_Pase_superF_clade-1"/>
</dbReference>
<dbReference type="GO" id="GO:0004331">
    <property type="term" value="F:fructose-2,6-bisphosphate 2-phosphatase activity"/>
    <property type="evidence" value="ECO:0007669"/>
    <property type="project" value="TreeGrafter"/>
</dbReference>
<proteinExistence type="predicted"/>
<name>A0AAN4YU61_ASPOZ</name>
<dbReference type="GO" id="GO:0003873">
    <property type="term" value="F:6-phosphofructo-2-kinase activity"/>
    <property type="evidence" value="ECO:0007669"/>
    <property type="project" value="TreeGrafter"/>
</dbReference>
<dbReference type="EMBL" id="BSYA01000113">
    <property type="protein sequence ID" value="GMG33228.1"/>
    <property type="molecule type" value="Genomic_DNA"/>
</dbReference>
<organism evidence="2 3">
    <name type="scientific">Aspergillus oryzae</name>
    <name type="common">Yellow koji mold</name>
    <dbReference type="NCBI Taxonomy" id="5062"/>
    <lineage>
        <taxon>Eukaryota</taxon>
        <taxon>Fungi</taxon>
        <taxon>Dikarya</taxon>
        <taxon>Ascomycota</taxon>
        <taxon>Pezizomycotina</taxon>
        <taxon>Eurotiomycetes</taxon>
        <taxon>Eurotiomycetidae</taxon>
        <taxon>Eurotiales</taxon>
        <taxon>Aspergillaceae</taxon>
        <taxon>Aspergillus</taxon>
        <taxon>Aspergillus subgen. Circumdati</taxon>
    </lineage>
</organism>
<accession>A0AAN4YU61</accession>
<evidence type="ECO:0000256" key="1">
    <source>
        <dbReference type="SAM" id="MobiDB-lite"/>
    </source>
</evidence>